<keyword evidence="8" id="KW-0472">Membrane</keyword>
<evidence type="ECO:0000256" key="8">
    <source>
        <dbReference type="ARBA" id="ARBA00023136"/>
    </source>
</evidence>
<dbReference type="GO" id="GO:0015697">
    <property type="term" value="P:quaternary ammonium group transport"/>
    <property type="evidence" value="ECO:0007669"/>
    <property type="project" value="UniProtKB-ARBA"/>
</dbReference>
<evidence type="ECO:0000313" key="10">
    <source>
        <dbReference type="EMBL" id="GBF58324.1"/>
    </source>
</evidence>
<dbReference type="FunFam" id="3.40.50.300:FF:000425">
    <property type="entry name" value="Probable ABC transporter, ATP-binding subunit"/>
    <property type="match status" value="1"/>
</dbReference>
<evidence type="ECO:0000313" key="11">
    <source>
        <dbReference type="Proteomes" id="UP000245086"/>
    </source>
</evidence>
<dbReference type="EMBL" id="BFBR01000006">
    <property type="protein sequence ID" value="GBF58324.1"/>
    <property type="molecule type" value="Genomic_DNA"/>
</dbReference>
<sequence length="349" mass="36668">MTQFALEARAISRAFGAVKALDGVSLSVPAGKVVALLGQSGSGKSTLLRVLAGLEGIDAGQVLADGHVVSDAQLIVPPEQRPLGMVFQDYALFPHLTALGNVAFGLGKQPKAARLALAENWLDRVGLSHRANAYPHQLSGGEQQRVALARALAPSPRAVLMDEPFSGLDPHLRAELQARTLATLADAGVAALIVSHDTEEALAVADEVAIIEAGRILQSGLPHEVYNQPASLAAARALGAVWALEATSQHGRVETPFGTFPCPHVGQVLLCARPEATQVTLAPDGMFGVTDRRGVGRFRMLRLKTHASPIGTVMAQVEANKAPEIGSAVHIEISPEDVFIFPHQPTPAT</sequence>
<reference evidence="10 11" key="1">
    <citation type="journal article" date="2018" name="Genome Announc.">
        <title>Draft Genome Sequence of "Candidatus Phycosocius bacilliformis," an Alphaproteobacterial Ectosymbiont of the Hydrocarbon-Producing Green Alga Botryococcus braunii.</title>
        <authorList>
            <person name="Tanabe Y."/>
            <person name="Yamaguchi H."/>
            <person name="Watanabe M.M."/>
        </authorList>
    </citation>
    <scope>NUCLEOTIDE SEQUENCE [LARGE SCALE GENOMIC DNA]</scope>
    <source>
        <strain evidence="10 11">BOTRYCO-2</strain>
    </source>
</reference>
<dbReference type="SUPFAM" id="SSF52540">
    <property type="entry name" value="P-loop containing nucleoside triphosphate hydrolases"/>
    <property type="match status" value="1"/>
</dbReference>
<keyword evidence="5 10" id="KW-0067">ATP-binding</keyword>
<keyword evidence="1" id="KW-0813">Transport</keyword>
<evidence type="ECO:0000256" key="6">
    <source>
        <dbReference type="ARBA" id="ARBA00023004"/>
    </source>
</evidence>
<keyword evidence="3" id="KW-0410">Iron transport</keyword>
<dbReference type="InterPro" id="IPR017871">
    <property type="entry name" value="ABC_transporter-like_CS"/>
</dbReference>
<dbReference type="Pfam" id="PF00005">
    <property type="entry name" value="ABC_tran"/>
    <property type="match status" value="1"/>
</dbReference>
<dbReference type="SMART" id="SM00382">
    <property type="entry name" value="AAA"/>
    <property type="match status" value="1"/>
</dbReference>
<dbReference type="InterPro" id="IPR050093">
    <property type="entry name" value="ABC_SmlMolc_Importer"/>
</dbReference>
<dbReference type="GO" id="GO:0015408">
    <property type="term" value="F:ABC-type ferric iron transporter activity"/>
    <property type="evidence" value="ECO:0007669"/>
    <property type="project" value="InterPro"/>
</dbReference>
<dbReference type="RefSeq" id="WP_108985197.1">
    <property type="nucleotide sequence ID" value="NZ_BFBR01000006.1"/>
</dbReference>
<keyword evidence="7" id="KW-0406">Ion transport</keyword>
<name>A0A2P2EB95_9PROT</name>
<dbReference type="PANTHER" id="PTHR42781:SF4">
    <property type="entry name" value="SPERMIDINE_PUTRESCINE IMPORT ATP-BINDING PROTEIN POTA"/>
    <property type="match status" value="1"/>
</dbReference>
<dbReference type="PROSITE" id="PS50893">
    <property type="entry name" value="ABC_TRANSPORTER_2"/>
    <property type="match status" value="1"/>
</dbReference>
<dbReference type="InterPro" id="IPR015853">
    <property type="entry name" value="ABC_transpr_FbpC"/>
</dbReference>
<evidence type="ECO:0000259" key="9">
    <source>
        <dbReference type="PROSITE" id="PS50893"/>
    </source>
</evidence>
<dbReference type="PANTHER" id="PTHR42781">
    <property type="entry name" value="SPERMIDINE/PUTRESCINE IMPORT ATP-BINDING PROTEIN POTA"/>
    <property type="match status" value="1"/>
</dbReference>
<dbReference type="InterPro" id="IPR003593">
    <property type="entry name" value="AAA+_ATPase"/>
</dbReference>
<proteinExistence type="predicted"/>
<dbReference type="PROSITE" id="PS00211">
    <property type="entry name" value="ABC_TRANSPORTER_1"/>
    <property type="match status" value="1"/>
</dbReference>
<dbReference type="Proteomes" id="UP000245086">
    <property type="component" value="Unassembled WGS sequence"/>
</dbReference>
<keyword evidence="11" id="KW-1185">Reference proteome</keyword>
<dbReference type="Gene3D" id="3.40.50.300">
    <property type="entry name" value="P-loop containing nucleotide triphosphate hydrolases"/>
    <property type="match status" value="1"/>
</dbReference>
<dbReference type="CDD" id="cd03259">
    <property type="entry name" value="ABC_Carb_Solutes_like"/>
    <property type="match status" value="1"/>
</dbReference>
<keyword evidence="6" id="KW-0408">Iron</keyword>
<evidence type="ECO:0000256" key="2">
    <source>
        <dbReference type="ARBA" id="ARBA00022475"/>
    </source>
</evidence>
<keyword evidence="10" id="KW-0378">Hydrolase</keyword>
<dbReference type="AlphaFoldDB" id="A0A2P2EB95"/>
<evidence type="ECO:0000256" key="1">
    <source>
        <dbReference type="ARBA" id="ARBA00022448"/>
    </source>
</evidence>
<dbReference type="InterPro" id="IPR003439">
    <property type="entry name" value="ABC_transporter-like_ATP-bd"/>
</dbReference>
<dbReference type="GO" id="GO:0016020">
    <property type="term" value="C:membrane"/>
    <property type="evidence" value="ECO:0007669"/>
    <property type="project" value="InterPro"/>
</dbReference>
<keyword evidence="4" id="KW-0547">Nucleotide-binding</keyword>
<keyword evidence="2" id="KW-1003">Cell membrane</keyword>
<dbReference type="EC" id="3.6.3.30" evidence="10"/>
<accession>A0A2P2EB95</accession>
<evidence type="ECO:0000256" key="7">
    <source>
        <dbReference type="ARBA" id="ARBA00023065"/>
    </source>
</evidence>
<evidence type="ECO:0000256" key="3">
    <source>
        <dbReference type="ARBA" id="ARBA00022496"/>
    </source>
</evidence>
<organism evidence="10 11">
    <name type="scientific">Candidatus Phycosocius bacilliformis</name>
    <dbReference type="NCBI Taxonomy" id="1445552"/>
    <lineage>
        <taxon>Bacteria</taxon>
        <taxon>Pseudomonadati</taxon>
        <taxon>Pseudomonadota</taxon>
        <taxon>Alphaproteobacteria</taxon>
        <taxon>Caulobacterales</taxon>
        <taxon>Caulobacterales incertae sedis</taxon>
        <taxon>Candidatus Phycosocius</taxon>
    </lineage>
</organism>
<gene>
    <name evidence="10" type="primary">fbpC</name>
    <name evidence="10" type="ORF">PbB2_02004</name>
</gene>
<feature type="domain" description="ABC transporter" evidence="9">
    <location>
        <begin position="6"/>
        <end position="238"/>
    </location>
</feature>
<dbReference type="GO" id="GO:0005524">
    <property type="term" value="F:ATP binding"/>
    <property type="evidence" value="ECO:0007669"/>
    <property type="project" value="UniProtKB-KW"/>
</dbReference>
<comment type="caution">
    <text evidence="10">The sequence shown here is derived from an EMBL/GenBank/DDBJ whole genome shotgun (WGS) entry which is preliminary data.</text>
</comment>
<evidence type="ECO:0000256" key="4">
    <source>
        <dbReference type="ARBA" id="ARBA00022741"/>
    </source>
</evidence>
<dbReference type="GO" id="GO:0016887">
    <property type="term" value="F:ATP hydrolysis activity"/>
    <property type="evidence" value="ECO:0007669"/>
    <property type="project" value="InterPro"/>
</dbReference>
<evidence type="ECO:0000256" key="5">
    <source>
        <dbReference type="ARBA" id="ARBA00022840"/>
    </source>
</evidence>
<dbReference type="InterPro" id="IPR027417">
    <property type="entry name" value="P-loop_NTPase"/>
</dbReference>
<protein>
    <submittedName>
        <fullName evidence="10">Fe(3+) ions import ATP-binding protein FbpC</fullName>
        <ecNumber evidence="10">3.6.3.30</ecNumber>
    </submittedName>
</protein>
<dbReference type="OrthoDB" id="9802264at2"/>